<sequence length="59" mass="6928">MAHAWEQGLKRLELEVFADNEVALNLYRKHGYQVEGVKRFARCLDGVYQDIVIMGQYRV</sequence>
<evidence type="ECO:0000313" key="3">
    <source>
        <dbReference type="Proteomes" id="UP000322887"/>
    </source>
</evidence>
<keyword evidence="3" id="KW-1185">Reference proteome</keyword>
<dbReference type="Proteomes" id="UP000322887">
    <property type="component" value="Chromosome"/>
</dbReference>
<accession>A0ABX5Z006</accession>
<dbReference type="PROSITE" id="PS51186">
    <property type="entry name" value="GNAT"/>
    <property type="match status" value="1"/>
</dbReference>
<gene>
    <name evidence="2" type="ORF">GmarT_60180</name>
</gene>
<dbReference type="SUPFAM" id="SSF55729">
    <property type="entry name" value="Acyl-CoA N-acyltransferases (Nat)"/>
    <property type="match status" value="1"/>
</dbReference>
<name>A0ABX5Z006_9PLAN</name>
<evidence type="ECO:0000259" key="1">
    <source>
        <dbReference type="PROSITE" id="PS51186"/>
    </source>
</evidence>
<evidence type="ECO:0000313" key="2">
    <source>
        <dbReference type="EMBL" id="QEG20109.1"/>
    </source>
</evidence>
<reference evidence="2 3" key="1">
    <citation type="submission" date="2019-08" db="EMBL/GenBank/DDBJ databases">
        <title>Deep-cultivation of Planctomycetes and their phenomic and genomic characterization uncovers novel biology.</title>
        <authorList>
            <person name="Wiegand S."/>
            <person name="Jogler M."/>
            <person name="Boedeker C."/>
            <person name="Pinto D."/>
            <person name="Vollmers J."/>
            <person name="Rivas-Marin E."/>
            <person name="Kohn T."/>
            <person name="Peeters S.H."/>
            <person name="Heuer A."/>
            <person name="Rast P."/>
            <person name="Oberbeckmann S."/>
            <person name="Bunk B."/>
            <person name="Jeske O."/>
            <person name="Meyerdierks A."/>
            <person name="Storesund J.E."/>
            <person name="Kallscheuer N."/>
            <person name="Luecker S."/>
            <person name="Lage O.M."/>
            <person name="Pohl T."/>
            <person name="Merkel B.J."/>
            <person name="Hornburger P."/>
            <person name="Mueller R.-W."/>
            <person name="Bruemmer F."/>
            <person name="Labrenz M."/>
            <person name="Spormann A.M."/>
            <person name="Op den Camp H."/>
            <person name="Overmann J."/>
            <person name="Amann R."/>
            <person name="Jetten M.S.M."/>
            <person name="Mascher T."/>
            <person name="Medema M.H."/>
            <person name="Devos D.P."/>
            <person name="Kaster A.-K."/>
            <person name="Ovreas L."/>
            <person name="Rohde M."/>
            <person name="Galperin M.Y."/>
            <person name="Jogler C."/>
        </authorList>
    </citation>
    <scope>NUCLEOTIDE SEQUENCE [LARGE SCALE GENOMIC DNA]</scope>
    <source>
        <strain evidence="2 3">DSM 8797</strain>
    </source>
</reference>
<dbReference type="Pfam" id="PF00583">
    <property type="entry name" value="Acetyltransf_1"/>
    <property type="match status" value="1"/>
</dbReference>
<organism evidence="2 3">
    <name type="scientific">Gimesia maris</name>
    <dbReference type="NCBI Taxonomy" id="122"/>
    <lineage>
        <taxon>Bacteria</taxon>
        <taxon>Pseudomonadati</taxon>
        <taxon>Planctomycetota</taxon>
        <taxon>Planctomycetia</taxon>
        <taxon>Planctomycetales</taxon>
        <taxon>Planctomycetaceae</taxon>
        <taxon>Gimesia</taxon>
    </lineage>
</organism>
<protein>
    <submittedName>
        <fullName evidence="2">Acetyltransferase YhhY</fullName>
    </submittedName>
</protein>
<dbReference type="EMBL" id="CP042910">
    <property type="protein sequence ID" value="QEG20109.1"/>
    <property type="molecule type" value="Genomic_DNA"/>
</dbReference>
<feature type="domain" description="N-acetyltransferase" evidence="1">
    <location>
        <begin position="1"/>
        <end position="59"/>
    </location>
</feature>
<dbReference type="InterPro" id="IPR000182">
    <property type="entry name" value="GNAT_dom"/>
</dbReference>
<proteinExistence type="predicted"/>
<dbReference type="InterPro" id="IPR016181">
    <property type="entry name" value="Acyl_CoA_acyltransferase"/>
</dbReference>
<dbReference type="Gene3D" id="3.40.630.30">
    <property type="match status" value="1"/>
</dbReference>